<feature type="compositionally biased region" description="Low complexity" evidence="1">
    <location>
        <begin position="13"/>
        <end position="38"/>
    </location>
</feature>
<name>A0A9W6SY73_CANBO</name>
<comment type="caution">
    <text evidence="2">The sequence shown here is derived from an EMBL/GenBank/DDBJ whole genome shotgun (WGS) entry which is preliminary data.</text>
</comment>
<dbReference type="AlphaFoldDB" id="A0A9W6SY73"/>
<feature type="region of interest" description="Disordered" evidence="1">
    <location>
        <begin position="1"/>
        <end position="47"/>
    </location>
</feature>
<dbReference type="EMBL" id="BSXN01000735">
    <property type="protein sequence ID" value="GME69646.1"/>
    <property type="molecule type" value="Genomic_DNA"/>
</dbReference>
<accession>A0A9W6SY73</accession>
<keyword evidence="3" id="KW-1185">Reference proteome</keyword>
<evidence type="ECO:0000313" key="3">
    <source>
        <dbReference type="Proteomes" id="UP001165120"/>
    </source>
</evidence>
<protein>
    <submittedName>
        <fullName evidence="2">Unnamed protein product</fullName>
    </submittedName>
</protein>
<proteinExistence type="predicted"/>
<gene>
    <name evidence="2" type="ORF">Cboi02_000246500</name>
</gene>
<reference evidence="2" key="1">
    <citation type="submission" date="2023-04" db="EMBL/GenBank/DDBJ databases">
        <title>Candida boidinii NBRC 10035.</title>
        <authorList>
            <person name="Ichikawa N."/>
            <person name="Sato H."/>
            <person name="Tonouchi N."/>
        </authorList>
    </citation>
    <scope>NUCLEOTIDE SEQUENCE</scope>
    <source>
        <strain evidence="2">NBRC 10035</strain>
    </source>
</reference>
<dbReference type="Proteomes" id="UP001165120">
    <property type="component" value="Unassembled WGS sequence"/>
</dbReference>
<evidence type="ECO:0000256" key="1">
    <source>
        <dbReference type="SAM" id="MobiDB-lite"/>
    </source>
</evidence>
<organism evidence="2 3">
    <name type="scientific">Candida boidinii</name>
    <name type="common">Yeast</name>
    <dbReference type="NCBI Taxonomy" id="5477"/>
    <lineage>
        <taxon>Eukaryota</taxon>
        <taxon>Fungi</taxon>
        <taxon>Dikarya</taxon>
        <taxon>Ascomycota</taxon>
        <taxon>Saccharomycotina</taxon>
        <taxon>Pichiomycetes</taxon>
        <taxon>Pichiales</taxon>
        <taxon>Pichiaceae</taxon>
        <taxon>Ogataea</taxon>
        <taxon>Ogataea/Candida clade</taxon>
    </lineage>
</organism>
<sequence length="127" mass="14447">MSEKTSKFSQGRTTTTTKPTTPASTKPSIPSTSSSKQTIAQSAITKGKENAKSLNNGFLLRTWGKYQKLPFKWKIYIGISTFVTVYIADSLGEKMMENSMVEYEANRRVEMEMEKLRNQQHIESQNR</sequence>
<evidence type="ECO:0000313" key="2">
    <source>
        <dbReference type="EMBL" id="GME69646.1"/>
    </source>
</evidence>